<name>W6N531_CLOTY</name>
<dbReference type="GeneID" id="29418427"/>
<sequence length="273" mass="30319">MNKNLSKTILYVINIILGLITVAPIIYTVLMSFTPPDQIFSYPPKLIPKRIYFKNYIDALNTAPIIRFIINSFIVSLGVTIGQIVTACLAAFAFSFFNFKGKKILFLAVIATMMIPGETTIMSNYLTIGSFGWVDSYKALIIPYLSAAMGIFMMRQYYLTLPVELYEAAKIDGCGSFKFFTRIVLPMSRPIVGSLGIYTFLVTWNQYMWPLLVTSKDSSRTVQIGIGMLQSVDNQSFGPIMAGIVMILLPSIVIFIIGQKQLIEGMTSGAVKG</sequence>
<proteinExistence type="inferred from homology"/>
<dbReference type="AlphaFoldDB" id="W6N531"/>
<reference evidence="9 10" key="1">
    <citation type="journal article" date="2015" name="Genome Announc.">
        <title>Draft Genome Sequence of Clostridium tyrobutyricum Strain DIVETGP, Isolated from Cow's Milk for Grana Padano Production.</title>
        <authorList>
            <person name="Soggiu A."/>
            <person name="Piras C."/>
            <person name="Gaiarsa S."/>
            <person name="Sassera D."/>
            <person name="Roncada P."/>
            <person name="Bendixen E."/>
            <person name="Brasca M."/>
            <person name="Bonizzi L."/>
        </authorList>
    </citation>
    <scope>NUCLEOTIDE SEQUENCE [LARGE SCALE GENOMIC DNA]</scope>
    <source>
        <strain evidence="9 10">DIVETGP</strain>
    </source>
</reference>
<evidence type="ECO:0000256" key="3">
    <source>
        <dbReference type="ARBA" id="ARBA00022475"/>
    </source>
</evidence>
<organism evidence="9 10">
    <name type="scientific">Clostridium tyrobutyricum DIVETGP</name>
    <dbReference type="NCBI Taxonomy" id="1408889"/>
    <lineage>
        <taxon>Bacteria</taxon>
        <taxon>Bacillati</taxon>
        <taxon>Bacillota</taxon>
        <taxon>Clostridia</taxon>
        <taxon>Eubacteriales</taxon>
        <taxon>Clostridiaceae</taxon>
        <taxon>Clostridium</taxon>
    </lineage>
</organism>
<dbReference type="Gene3D" id="1.10.3720.10">
    <property type="entry name" value="MetI-like"/>
    <property type="match status" value="1"/>
</dbReference>
<evidence type="ECO:0000256" key="1">
    <source>
        <dbReference type="ARBA" id="ARBA00004651"/>
    </source>
</evidence>
<evidence type="ECO:0000256" key="6">
    <source>
        <dbReference type="ARBA" id="ARBA00023136"/>
    </source>
</evidence>
<keyword evidence="2 7" id="KW-0813">Transport</keyword>
<dbReference type="EMBL" id="CBXI010000005">
    <property type="protein sequence ID" value="CDL90274.1"/>
    <property type="molecule type" value="Genomic_DNA"/>
</dbReference>
<evidence type="ECO:0000256" key="4">
    <source>
        <dbReference type="ARBA" id="ARBA00022692"/>
    </source>
</evidence>
<gene>
    <name evidence="9" type="ORF">CTDIVETGP_0344</name>
</gene>
<dbReference type="GO" id="GO:0055085">
    <property type="term" value="P:transmembrane transport"/>
    <property type="evidence" value="ECO:0007669"/>
    <property type="project" value="InterPro"/>
</dbReference>
<protein>
    <submittedName>
        <fullName evidence="9">Glycerol-3-phosphate ABC transporter, permease protein UgpE (TC 3.A.1.1.3)</fullName>
    </submittedName>
</protein>
<dbReference type="SUPFAM" id="SSF161098">
    <property type="entry name" value="MetI-like"/>
    <property type="match status" value="1"/>
</dbReference>
<dbReference type="GO" id="GO:0005886">
    <property type="term" value="C:plasma membrane"/>
    <property type="evidence" value="ECO:0007669"/>
    <property type="project" value="UniProtKB-SubCell"/>
</dbReference>
<dbReference type="PANTHER" id="PTHR43744:SF8">
    <property type="entry name" value="SN-GLYCEROL-3-PHOSPHATE TRANSPORT SYSTEM PERMEASE PROTEIN UGPE"/>
    <property type="match status" value="1"/>
</dbReference>
<dbReference type="RefSeq" id="WP_017752351.1">
    <property type="nucleotide sequence ID" value="NZ_CBXI010000005.1"/>
</dbReference>
<comment type="similarity">
    <text evidence="7">Belongs to the binding-protein-dependent transport system permease family.</text>
</comment>
<keyword evidence="3" id="KW-1003">Cell membrane</keyword>
<dbReference type="OrthoDB" id="9787837at2"/>
<dbReference type="InterPro" id="IPR035906">
    <property type="entry name" value="MetI-like_sf"/>
</dbReference>
<evidence type="ECO:0000313" key="9">
    <source>
        <dbReference type="EMBL" id="CDL90274.1"/>
    </source>
</evidence>
<accession>W6N531</accession>
<keyword evidence="10" id="KW-1185">Reference proteome</keyword>
<keyword evidence="4 7" id="KW-0812">Transmembrane</keyword>
<feature type="transmembrane region" description="Helical" evidence="7">
    <location>
        <begin position="237"/>
        <end position="258"/>
    </location>
</feature>
<evidence type="ECO:0000313" key="10">
    <source>
        <dbReference type="Proteomes" id="UP000019482"/>
    </source>
</evidence>
<dbReference type="CDD" id="cd06261">
    <property type="entry name" value="TM_PBP2"/>
    <property type="match status" value="1"/>
</dbReference>
<feature type="transmembrane region" description="Helical" evidence="7">
    <location>
        <begin position="9"/>
        <end position="30"/>
    </location>
</feature>
<feature type="transmembrane region" description="Helical" evidence="7">
    <location>
        <begin position="68"/>
        <end position="97"/>
    </location>
</feature>
<feature type="domain" description="ABC transmembrane type-1" evidence="8">
    <location>
        <begin position="69"/>
        <end position="258"/>
    </location>
</feature>
<comment type="caution">
    <text evidence="9">The sequence shown here is derived from an EMBL/GenBank/DDBJ whole genome shotgun (WGS) entry which is preliminary data.</text>
</comment>
<keyword evidence="5 7" id="KW-1133">Transmembrane helix</keyword>
<evidence type="ECO:0000256" key="2">
    <source>
        <dbReference type="ARBA" id="ARBA00022448"/>
    </source>
</evidence>
<evidence type="ECO:0000259" key="8">
    <source>
        <dbReference type="PROSITE" id="PS50928"/>
    </source>
</evidence>
<evidence type="ECO:0000256" key="7">
    <source>
        <dbReference type="RuleBase" id="RU363032"/>
    </source>
</evidence>
<keyword evidence="6 7" id="KW-0472">Membrane</keyword>
<dbReference type="PROSITE" id="PS50928">
    <property type="entry name" value="ABC_TM1"/>
    <property type="match status" value="1"/>
</dbReference>
<feature type="transmembrane region" description="Helical" evidence="7">
    <location>
        <begin position="104"/>
        <end position="128"/>
    </location>
</feature>
<feature type="transmembrane region" description="Helical" evidence="7">
    <location>
        <begin position="179"/>
        <end position="201"/>
    </location>
</feature>
<feature type="transmembrane region" description="Helical" evidence="7">
    <location>
        <begin position="140"/>
        <end position="158"/>
    </location>
</feature>
<comment type="subcellular location">
    <subcellularLocation>
        <location evidence="1 7">Cell membrane</location>
        <topology evidence="1 7">Multi-pass membrane protein</topology>
    </subcellularLocation>
</comment>
<dbReference type="PANTHER" id="PTHR43744">
    <property type="entry name" value="ABC TRANSPORTER PERMEASE PROTEIN MG189-RELATED-RELATED"/>
    <property type="match status" value="1"/>
</dbReference>
<dbReference type="Proteomes" id="UP000019482">
    <property type="component" value="Unassembled WGS sequence"/>
</dbReference>
<dbReference type="Pfam" id="PF00528">
    <property type="entry name" value="BPD_transp_1"/>
    <property type="match status" value="1"/>
</dbReference>
<dbReference type="InterPro" id="IPR000515">
    <property type="entry name" value="MetI-like"/>
</dbReference>
<evidence type="ECO:0000256" key="5">
    <source>
        <dbReference type="ARBA" id="ARBA00022989"/>
    </source>
</evidence>